<dbReference type="EMBL" id="BSXG01000031">
    <property type="protein sequence ID" value="GME26815.1"/>
    <property type="molecule type" value="Genomic_DNA"/>
</dbReference>
<sequence length="114" mass="12783">MGFTAGFLGGLTLTSSALYLSSLVHQRNRLQQSLSLRQSSHTLKQIYDPDRAYTPPSLRVRTEGIGGIAKDRWNAEVERAVRRAQETDWREVGRQVEGAVWGVWERVRKSGGGN</sequence>
<accession>A0ACB5S263</accession>
<organism evidence="1 2">
    <name type="scientific">Neofusicoccum parvum</name>
    <dbReference type="NCBI Taxonomy" id="310453"/>
    <lineage>
        <taxon>Eukaryota</taxon>
        <taxon>Fungi</taxon>
        <taxon>Dikarya</taxon>
        <taxon>Ascomycota</taxon>
        <taxon>Pezizomycotina</taxon>
        <taxon>Dothideomycetes</taxon>
        <taxon>Dothideomycetes incertae sedis</taxon>
        <taxon>Botryosphaeriales</taxon>
        <taxon>Botryosphaeriaceae</taxon>
        <taxon>Neofusicoccum</taxon>
    </lineage>
</organism>
<gene>
    <name evidence="1" type="primary">g12615</name>
    <name evidence="1" type="ORF">NpPPO83_00012615</name>
</gene>
<evidence type="ECO:0000313" key="2">
    <source>
        <dbReference type="Proteomes" id="UP001165186"/>
    </source>
</evidence>
<dbReference type="Proteomes" id="UP001165186">
    <property type="component" value="Unassembled WGS sequence"/>
</dbReference>
<comment type="caution">
    <text evidence="1">The sequence shown here is derived from an EMBL/GenBank/DDBJ whole genome shotgun (WGS) entry which is preliminary data.</text>
</comment>
<proteinExistence type="predicted"/>
<evidence type="ECO:0000313" key="1">
    <source>
        <dbReference type="EMBL" id="GME26815.1"/>
    </source>
</evidence>
<keyword evidence="2" id="KW-1185">Reference proteome</keyword>
<protein>
    <submittedName>
        <fullName evidence="1">Uncharacterized protein</fullName>
    </submittedName>
</protein>
<reference evidence="1" key="1">
    <citation type="submission" date="2024-09" db="EMBL/GenBank/DDBJ databases">
        <title>Draft Genome Sequences of Neofusicoccum parvum.</title>
        <authorList>
            <person name="Ashida A."/>
            <person name="Camagna M."/>
            <person name="Tanaka A."/>
            <person name="Takemoto D."/>
        </authorList>
    </citation>
    <scope>NUCLEOTIDE SEQUENCE</scope>
    <source>
        <strain evidence="1">PPO83</strain>
    </source>
</reference>
<name>A0ACB5S263_9PEZI</name>